<accession>A0A7N0UB79</accession>
<dbReference type="GO" id="GO:0003723">
    <property type="term" value="F:RNA binding"/>
    <property type="evidence" value="ECO:0007669"/>
    <property type="project" value="UniProtKB-UniRule"/>
</dbReference>
<dbReference type="InterPro" id="IPR035979">
    <property type="entry name" value="RBD_domain_sf"/>
</dbReference>
<name>A0A7N0UB79_KALFE</name>
<dbReference type="EnsemblPlants" id="Kaladp0060s0033.4.v1.1">
    <property type="protein sequence ID" value="Kaladp0060s0033.4.v1.1"/>
    <property type="gene ID" value="Kaladp0060s0033.v1.1"/>
</dbReference>
<evidence type="ECO:0000256" key="2">
    <source>
        <dbReference type="PROSITE-ProRule" id="PRU00176"/>
    </source>
</evidence>
<sequence>MRTRNSATPKSPPPPKRPPPARRAAAAKASTPDSPSKPRETKRQAAIKARQAKINDATPPPNPPQPQVQSADDNGDGANLGRDADEVTPQPSSGSNTGAKKGTKRTRGPAKCKAPAAQRMKLEERGEKNSMSGTMDVEMASAIGIQGEGNKEIDDSKEDIHSQMVTNDGLLNEPTEPSDVLMEEELQKETSETVDHLLTEDPKMENSEMKDHLLPVEPEKETSEMKDHLLTEELEKETSEIKNHLLTEELEKEKSEMKDRLLTEEPEKETSEMKDHLLAEELGKEASEWKDHLLTEELENETSEMKDRLLTDSGEPIENEETITVPIGADNGCQRASTEEHTFEETPGEDAKAEGTKNLNDDVTEGADDQYDQNEMIECEETNSIEIIGDPDDVADIEEDTLEEMAVKVEQSTQVAGADGESGEMNVDVDADKFGETLSMDGDNRYEDAEEVMTAEGDEEPGYNIEGMDGERKEHVKDDEQVSNADVVVECLKGPESDKNQVGDVISDLTDEKDEPKVGENSERNTRDSVEEGDKFEEEHREWTAVAKERRIKKEHEIFVREISGNTKEDELRKVFEEIGEVIEVRLHKQSLSNKNKGYAFVRFANKEHVRRALSEMKDPIIGGLSCSIGPSEDNDTLFLGNICNTWAKEAINQKLKEYGVEGVVNITLVPDAQREGFSRGFAFLEFSCHDDAVVAYQRLQKPDVIFGHAERTAKVAFAEPLRDPDPDVMLKVKTVFVDGLPSTCDEKYVREQVKDYGEIDRIVLARNMTTAKRKDFGFIHFTTHEAAVACIDGINNSGLGDENSKTKIKARLSNPLPKTQAVKGGMAGGFRVGFSSIGGSSKPGRGIGRDGHLNRQGVSDRGRGSYQRGYGQSGRASFSRGYHLDSRVGSRVSGQGSRGGFRPRGEVPVIVGPFIPNHIRPMGVPGGTNLGMQAGSREPFRFDRGFGRHPNRRQFDDSNAYGHRADGIKRPSYMTGLDAGYVDPSRHPRLNYADPPNATAAPYSSHGTQFQDTRRPPLDIRPPNHYGPPANPRPHDYYGPPASARPHDYYGPPASARPHNYYGPPASAPPPEYYRPPASAPPPEYYGPPTSARPPEYHRPPPNIHPQAHSRPDYIGGPHPPAYRGNPPYGGGFQY</sequence>
<dbReference type="FunFam" id="3.30.70.330:FF:000187">
    <property type="entry name" value="Heterogeneous nuclear ribonucleoprotein Q"/>
    <property type="match status" value="1"/>
</dbReference>
<proteinExistence type="predicted"/>
<reference evidence="5" key="1">
    <citation type="submission" date="2021-01" db="UniProtKB">
        <authorList>
            <consortium name="EnsemblPlants"/>
        </authorList>
    </citation>
    <scope>IDENTIFICATION</scope>
</reference>
<dbReference type="EnsemblPlants" id="Kaladp0060s0033.1.v1.1">
    <property type="protein sequence ID" value="Kaladp0060s0033.1.v1.1"/>
    <property type="gene ID" value="Kaladp0060s0033.v1.1"/>
</dbReference>
<feature type="compositionally biased region" description="Pro residues" evidence="3">
    <location>
        <begin position="1067"/>
        <end position="1087"/>
    </location>
</feature>
<dbReference type="PROSITE" id="PS50102">
    <property type="entry name" value="RRM"/>
    <property type="match status" value="3"/>
</dbReference>
<dbReference type="Gene3D" id="3.30.70.330">
    <property type="match status" value="3"/>
</dbReference>
<evidence type="ECO:0000313" key="5">
    <source>
        <dbReference type="EnsemblPlants" id="Kaladp0060s0033.4.v1.1"/>
    </source>
</evidence>
<evidence type="ECO:0000259" key="4">
    <source>
        <dbReference type="PROSITE" id="PS50102"/>
    </source>
</evidence>
<feature type="domain" description="RRM" evidence="4">
    <location>
        <begin position="636"/>
        <end position="721"/>
    </location>
</feature>
<dbReference type="InterPro" id="IPR000504">
    <property type="entry name" value="RRM_dom"/>
</dbReference>
<feature type="compositionally biased region" description="Basic and acidic residues" evidence="3">
    <location>
        <begin position="514"/>
        <end position="541"/>
    </location>
</feature>
<feature type="compositionally biased region" description="Polar residues" evidence="3">
    <location>
        <begin position="89"/>
        <end position="98"/>
    </location>
</feature>
<dbReference type="Gramene" id="Kaladp0060s0033.4.v1.1">
    <property type="protein sequence ID" value="Kaladp0060s0033.4.v1.1"/>
    <property type="gene ID" value="Kaladp0060s0033.v1.1"/>
</dbReference>
<feature type="region of interest" description="Disordered" evidence="3">
    <location>
        <begin position="492"/>
        <end position="541"/>
    </location>
</feature>
<dbReference type="SUPFAM" id="SSF54928">
    <property type="entry name" value="RNA-binding domain, RBD"/>
    <property type="match status" value="2"/>
</dbReference>
<evidence type="ECO:0000313" key="6">
    <source>
        <dbReference type="Proteomes" id="UP000594263"/>
    </source>
</evidence>
<feature type="region of interest" description="Disordered" evidence="3">
    <location>
        <begin position="839"/>
        <end position="905"/>
    </location>
</feature>
<organism evidence="5 6">
    <name type="scientific">Kalanchoe fedtschenkoi</name>
    <name type="common">Lavender scallops</name>
    <name type="synonym">South American air plant</name>
    <dbReference type="NCBI Taxonomy" id="63787"/>
    <lineage>
        <taxon>Eukaryota</taxon>
        <taxon>Viridiplantae</taxon>
        <taxon>Streptophyta</taxon>
        <taxon>Embryophyta</taxon>
        <taxon>Tracheophyta</taxon>
        <taxon>Spermatophyta</taxon>
        <taxon>Magnoliopsida</taxon>
        <taxon>eudicotyledons</taxon>
        <taxon>Gunneridae</taxon>
        <taxon>Pentapetalae</taxon>
        <taxon>Saxifragales</taxon>
        <taxon>Crassulaceae</taxon>
        <taxon>Kalanchoe</taxon>
    </lineage>
</organism>
<feature type="region of interest" description="Disordered" evidence="3">
    <location>
        <begin position="945"/>
        <end position="1136"/>
    </location>
</feature>
<dbReference type="InterPro" id="IPR012677">
    <property type="entry name" value="Nucleotide-bd_a/b_plait_sf"/>
</dbReference>
<feature type="domain" description="RRM" evidence="4">
    <location>
        <begin position="556"/>
        <end position="634"/>
    </location>
</feature>
<feature type="domain" description="RRM" evidence="4">
    <location>
        <begin position="734"/>
        <end position="816"/>
    </location>
</feature>
<dbReference type="CDD" id="cd00590">
    <property type="entry name" value="RRM_SF"/>
    <property type="match status" value="2"/>
</dbReference>
<feature type="compositionally biased region" description="Low complexity" evidence="3">
    <location>
        <begin position="44"/>
        <end position="54"/>
    </location>
</feature>
<feature type="compositionally biased region" description="Basic and acidic residues" evidence="3">
    <location>
        <begin position="848"/>
        <end position="864"/>
    </location>
</feature>
<feature type="compositionally biased region" description="Acidic residues" evidence="3">
    <location>
        <begin position="362"/>
        <end position="371"/>
    </location>
</feature>
<keyword evidence="6" id="KW-1185">Reference proteome</keyword>
<dbReference type="SMART" id="SM00360">
    <property type="entry name" value="RRM"/>
    <property type="match status" value="3"/>
</dbReference>
<keyword evidence="1 2" id="KW-0694">RNA-binding</keyword>
<feature type="region of interest" description="Disordered" evidence="3">
    <location>
        <begin position="297"/>
        <end position="371"/>
    </location>
</feature>
<dbReference type="Gramene" id="Kaladp0060s0033.1.v1.1">
    <property type="protein sequence ID" value="Kaladp0060s0033.1.v1.1"/>
    <property type="gene ID" value="Kaladp0060s0033.v1.1"/>
</dbReference>
<dbReference type="Pfam" id="PF00076">
    <property type="entry name" value="RRM_1"/>
    <property type="match status" value="3"/>
</dbReference>
<feature type="region of interest" description="Disordered" evidence="3">
    <location>
        <begin position="1"/>
        <end position="134"/>
    </location>
</feature>
<dbReference type="AlphaFoldDB" id="A0A7N0UB79"/>
<feature type="compositionally biased region" description="Low complexity" evidence="3">
    <location>
        <begin position="865"/>
        <end position="876"/>
    </location>
</feature>
<feature type="compositionally biased region" description="Low complexity" evidence="3">
    <location>
        <begin position="22"/>
        <end position="34"/>
    </location>
</feature>
<feature type="region of interest" description="Disordered" evidence="3">
    <location>
        <begin position="199"/>
        <end position="274"/>
    </location>
</feature>
<protein>
    <recommendedName>
        <fullName evidence="4">RRM domain-containing protein</fullName>
    </recommendedName>
</protein>
<dbReference type="PANTHER" id="PTHR21245">
    <property type="entry name" value="HETEROGENEOUS NUCLEAR RIBONUCLEOPROTEIN"/>
    <property type="match status" value="1"/>
</dbReference>
<dbReference type="Proteomes" id="UP000594263">
    <property type="component" value="Unplaced"/>
</dbReference>
<evidence type="ECO:0000256" key="3">
    <source>
        <dbReference type="SAM" id="MobiDB-lite"/>
    </source>
</evidence>
<feature type="compositionally biased region" description="Basic and acidic residues" evidence="3">
    <location>
        <begin position="337"/>
        <end position="355"/>
    </location>
</feature>
<feature type="compositionally biased region" description="Basic residues" evidence="3">
    <location>
        <begin position="101"/>
        <end position="110"/>
    </location>
</feature>
<evidence type="ECO:0000256" key="1">
    <source>
        <dbReference type="ARBA" id="ARBA00022884"/>
    </source>
</evidence>